<gene>
    <name evidence="2" type="ORF">ACFSKL_08740</name>
</gene>
<protein>
    <recommendedName>
        <fullName evidence="1">PorZ N-terminal beta-propeller domain-containing protein</fullName>
    </recommendedName>
</protein>
<feature type="domain" description="PorZ N-terminal beta-propeller" evidence="1">
    <location>
        <begin position="70"/>
        <end position="226"/>
    </location>
</feature>
<dbReference type="Gene3D" id="2.130.10.10">
    <property type="entry name" value="YVTN repeat-like/Quinoprotein amine dehydrogenase"/>
    <property type="match status" value="2"/>
</dbReference>
<evidence type="ECO:0000313" key="3">
    <source>
        <dbReference type="Proteomes" id="UP001597361"/>
    </source>
</evidence>
<dbReference type="EMBL" id="JBHUHR010000023">
    <property type="protein sequence ID" value="MFD2034874.1"/>
    <property type="molecule type" value="Genomic_DNA"/>
</dbReference>
<dbReference type="SUPFAM" id="SSF63829">
    <property type="entry name" value="Calcium-dependent phosphotriesterase"/>
    <property type="match status" value="1"/>
</dbReference>
<keyword evidence="3" id="KW-1185">Reference proteome</keyword>
<name>A0ABW4VL78_9BACT</name>
<dbReference type="RefSeq" id="WP_376885423.1">
    <property type="nucleotide sequence ID" value="NZ_JBHUHR010000023.1"/>
</dbReference>
<dbReference type="InterPro" id="IPR015943">
    <property type="entry name" value="WD40/YVTN_repeat-like_dom_sf"/>
</dbReference>
<dbReference type="InterPro" id="IPR048954">
    <property type="entry name" value="PorZ_N"/>
</dbReference>
<reference evidence="3" key="1">
    <citation type="journal article" date="2019" name="Int. J. Syst. Evol. Microbiol.">
        <title>The Global Catalogue of Microorganisms (GCM) 10K type strain sequencing project: providing services to taxonomists for standard genome sequencing and annotation.</title>
        <authorList>
            <consortium name="The Broad Institute Genomics Platform"/>
            <consortium name="The Broad Institute Genome Sequencing Center for Infectious Disease"/>
            <person name="Wu L."/>
            <person name="Ma J."/>
        </authorList>
    </citation>
    <scope>NUCLEOTIDE SEQUENCE [LARGE SCALE GENOMIC DNA]</scope>
    <source>
        <strain evidence="3">CGMCC 1.15180</strain>
    </source>
</reference>
<dbReference type="Pfam" id="PF21544">
    <property type="entry name" value="PorZ_N_b_propeller"/>
    <property type="match status" value="1"/>
</dbReference>
<accession>A0ABW4VL78</accession>
<comment type="caution">
    <text evidence="2">The sequence shown here is derived from an EMBL/GenBank/DDBJ whole genome shotgun (WGS) entry which is preliminary data.</text>
</comment>
<dbReference type="Proteomes" id="UP001597361">
    <property type="component" value="Unassembled WGS sequence"/>
</dbReference>
<evidence type="ECO:0000259" key="1">
    <source>
        <dbReference type="Pfam" id="PF21544"/>
    </source>
</evidence>
<proteinExistence type="predicted"/>
<organism evidence="2 3">
    <name type="scientific">Belliella marina</name>
    <dbReference type="NCBI Taxonomy" id="1644146"/>
    <lineage>
        <taxon>Bacteria</taxon>
        <taxon>Pseudomonadati</taxon>
        <taxon>Bacteroidota</taxon>
        <taxon>Cytophagia</taxon>
        <taxon>Cytophagales</taxon>
        <taxon>Cyclobacteriaceae</taxon>
        <taxon>Belliella</taxon>
    </lineage>
</organism>
<evidence type="ECO:0000313" key="2">
    <source>
        <dbReference type="EMBL" id="MFD2034874.1"/>
    </source>
</evidence>
<sequence length="747" mass="82480">MSWKNKSQWFAAIFNCRLSLPFFQRSISLLFLFFLNPLLITAQSNIPIGTWKTHLSYTDPAILRGSDQTIFHIGMESLFYFSLNGEEINTLTKIDGLYTHQFVAATFDPASKKLLLAYPDGTIDLVGERKISSLGDLKNNSQITEKQVRSIKIIGQKAFLAADFGLGVININLGRFVDSYINIGPNGSKLQINDISADNEYYYLASELGILIGKKTSNLKDFRNWNMTNSNISGGFLRIESIDGVQIALGADSNIYLLDNHGAQPIIGTFGSEHLKIFPNGLYVKKSSSILKIESNGSFQEIFNSPNTFSDFHLIGDEIYLSIPRKGLVRENDYREFKPNGTATKVRKFEITTSGIYALPIFKPANAALYRSFGTASSQLENGNWLKNNAPSLPTSKANLGNKEYIGTQENGLWVQQGDDMSQIQLPGLPLNQSIAVIQSDPLGQIWIGMEDSQSRLYKINPDESINTIPVAGLAFPLQIESDLIGNLWILQTNQTNSFTQLRVFNENTGLNRVISSANNQGGIPNLPIQSIHIDSENRLWIAQNGGIVYIPNISSINNSTAINAVQPLFNNAPLLNGEFVTAVNIAPDQSIWLGTNGSGLWHFSEMGEKLKANYRASNSPMYSDNILNLSYDYGAGELFVVTPEGGLSYRTGSISSSEDLAALKIFPNPIRPDFNGYLSVEGLTDYAQVKITNSAGRLIHTRQVRGGSFTWNIQDVGGKRPPPGIYLVFVVDEMGQERIAGKFVII</sequence>